<dbReference type="Proteomes" id="UP000005239">
    <property type="component" value="Unassembled WGS sequence"/>
</dbReference>
<feature type="compositionally biased region" description="Polar residues" evidence="1">
    <location>
        <begin position="403"/>
        <end position="421"/>
    </location>
</feature>
<accession>A0A2A6D3G7</accession>
<feature type="compositionally biased region" description="Polar residues" evidence="1">
    <location>
        <begin position="207"/>
        <end position="222"/>
    </location>
</feature>
<feature type="compositionally biased region" description="Polar residues" evidence="1">
    <location>
        <begin position="372"/>
        <end position="386"/>
    </location>
</feature>
<accession>A0A8R1UU09</accession>
<evidence type="ECO:0000313" key="3">
    <source>
        <dbReference type="Proteomes" id="UP000005239"/>
    </source>
</evidence>
<protein>
    <submittedName>
        <fullName evidence="2">Uncharacterized protein</fullName>
    </submittedName>
</protein>
<feature type="region of interest" description="Disordered" evidence="1">
    <location>
        <begin position="639"/>
        <end position="677"/>
    </location>
</feature>
<reference evidence="3" key="1">
    <citation type="journal article" date="2008" name="Nat. Genet.">
        <title>The Pristionchus pacificus genome provides a unique perspective on nematode lifestyle and parasitism.</title>
        <authorList>
            <person name="Dieterich C."/>
            <person name="Clifton S.W."/>
            <person name="Schuster L.N."/>
            <person name="Chinwalla A."/>
            <person name="Delehaunty K."/>
            <person name="Dinkelacker I."/>
            <person name="Fulton L."/>
            <person name="Fulton R."/>
            <person name="Godfrey J."/>
            <person name="Minx P."/>
            <person name="Mitreva M."/>
            <person name="Roeseler W."/>
            <person name="Tian H."/>
            <person name="Witte H."/>
            <person name="Yang S.P."/>
            <person name="Wilson R.K."/>
            <person name="Sommer R.J."/>
        </authorList>
    </citation>
    <scope>NUCLEOTIDE SEQUENCE [LARGE SCALE GENOMIC DNA]</scope>
    <source>
        <strain evidence="3">PS312</strain>
    </source>
</reference>
<keyword evidence="3" id="KW-1185">Reference proteome</keyword>
<feature type="compositionally biased region" description="Pro residues" evidence="1">
    <location>
        <begin position="430"/>
        <end position="442"/>
    </location>
</feature>
<feature type="compositionally biased region" description="Low complexity" evidence="1">
    <location>
        <begin position="640"/>
        <end position="677"/>
    </location>
</feature>
<feature type="region of interest" description="Disordered" evidence="1">
    <location>
        <begin position="153"/>
        <end position="182"/>
    </location>
</feature>
<organism evidence="2 3">
    <name type="scientific">Pristionchus pacificus</name>
    <name type="common">Parasitic nematode worm</name>
    <dbReference type="NCBI Taxonomy" id="54126"/>
    <lineage>
        <taxon>Eukaryota</taxon>
        <taxon>Metazoa</taxon>
        <taxon>Ecdysozoa</taxon>
        <taxon>Nematoda</taxon>
        <taxon>Chromadorea</taxon>
        <taxon>Rhabditida</taxon>
        <taxon>Rhabditina</taxon>
        <taxon>Diplogasteromorpha</taxon>
        <taxon>Diplogasteroidea</taxon>
        <taxon>Neodiplogasteridae</taxon>
        <taxon>Pristionchus</taxon>
    </lineage>
</organism>
<gene>
    <name evidence="2" type="primary">WBGene00278664</name>
</gene>
<evidence type="ECO:0000313" key="2">
    <source>
        <dbReference type="EnsemblMetazoa" id="PPA40295.1"/>
    </source>
</evidence>
<dbReference type="AlphaFoldDB" id="A0A2A6D3G7"/>
<feature type="compositionally biased region" description="Polar residues" evidence="1">
    <location>
        <begin position="284"/>
        <end position="299"/>
    </location>
</feature>
<sequence>MHMAVEGPATTKQLNNDDQHRQFVINVNNENMQKWKNTCEKEAPKWEQIKNHQIKTETDERDGLRERFLVEDTEKRRKMMEKEGDMIRGTMPMNGASFHPHPVMDGMMMQNGMVQSGGGIIPPMYRGGMTPMHNLQQMQHIPHIPAMVPTPSMMPNPNAPNGMEAGDSNSRKRGASTTPNHEDRIKQQRMAMMENASPSNPFGYPQGTISDTKFPSHPQYQMNGGPYGMSFSGKSFSGEDLGGDLSADLGPDDWTGASTSMGGGGPSSHPDPHSNGSNGVVLPPNNTSSSSAPHSNQMPTPGGVDDMGGAGPSSSSSSTHPPSHPSPMNGYHPSPHQPFHPINGLINQVNSIGAGGPDSLQSMSSLAPPRTPTTSVMGPPSDTSTPFPHMANASTLPPHLQKSFPTSTSSHTQSPLLQLSSPMGMGMHPPYHPTPIAPPAPSQPKKRAKKAAAPKQQQQQPAAMNPSPQFPMNGPMHPMNPMYSMATPSMMNQFAPPPGSAQTPPTIEMTGQLPPNGIPPNGLLPNGMTMQQYHAAMRHHQMMMHMHMQQQQQMRQNGMAVPPATSSAGSAPSPQGGMMTGIARTPMGISPGHPMMSPNPMMGMAPQQHQMWMAQQVHQQRMQQQQQQMRYPMPFPMDAQQQAHMQQQMQMQQMQQQQQMQQAHQQQLQQQLQQQQQ</sequence>
<proteinExistence type="predicted"/>
<feature type="region of interest" description="Disordered" evidence="1">
    <location>
        <begin position="195"/>
        <end position="475"/>
    </location>
</feature>
<dbReference type="EnsemblMetazoa" id="PPA40295.1">
    <property type="protein sequence ID" value="PPA40295.1"/>
    <property type="gene ID" value="WBGene00278664"/>
</dbReference>
<reference evidence="2" key="2">
    <citation type="submission" date="2022-06" db="UniProtKB">
        <authorList>
            <consortium name="EnsemblMetazoa"/>
        </authorList>
    </citation>
    <scope>IDENTIFICATION</scope>
    <source>
        <strain evidence="2">PS312</strain>
    </source>
</reference>
<feature type="compositionally biased region" description="Low complexity" evidence="1">
    <location>
        <begin position="312"/>
        <end position="321"/>
    </location>
</feature>
<feature type="compositionally biased region" description="Low complexity" evidence="1">
    <location>
        <begin position="453"/>
        <end position="475"/>
    </location>
</feature>
<name>A0A2A6D3G7_PRIPA</name>
<evidence type="ECO:0000256" key="1">
    <source>
        <dbReference type="SAM" id="MobiDB-lite"/>
    </source>
</evidence>